<evidence type="ECO:0000259" key="5">
    <source>
        <dbReference type="PROSITE" id="PS50893"/>
    </source>
</evidence>
<evidence type="ECO:0000313" key="6">
    <source>
        <dbReference type="EMBL" id="SDD25886.1"/>
    </source>
</evidence>
<feature type="domain" description="ABC transporter" evidence="5">
    <location>
        <begin position="5"/>
        <end position="256"/>
    </location>
</feature>
<dbReference type="OrthoDB" id="9802264at2"/>
<dbReference type="NCBIfam" id="TIGR01727">
    <property type="entry name" value="oligo_HPY"/>
    <property type="match status" value="1"/>
</dbReference>
<gene>
    <name evidence="6" type="ORF">SAMN05421663_108106</name>
</gene>
<dbReference type="Proteomes" id="UP000198666">
    <property type="component" value="Unassembled WGS sequence"/>
</dbReference>
<accession>A0A1G6TBG4</accession>
<dbReference type="RefSeq" id="WP_093727938.1">
    <property type="nucleotide sequence ID" value="NZ_FMZB01000008.1"/>
</dbReference>
<dbReference type="NCBIfam" id="NF007739">
    <property type="entry name" value="PRK10419.1"/>
    <property type="match status" value="2"/>
</dbReference>
<proteinExistence type="inferred from homology"/>
<dbReference type="InterPro" id="IPR027417">
    <property type="entry name" value="P-loop_NTPase"/>
</dbReference>
<dbReference type="GO" id="GO:0015833">
    <property type="term" value="P:peptide transport"/>
    <property type="evidence" value="ECO:0007669"/>
    <property type="project" value="InterPro"/>
</dbReference>
<dbReference type="GO" id="GO:0016887">
    <property type="term" value="F:ATP hydrolysis activity"/>
    <property type="evidence" value="ECO:0007669"/>
    <property type="project" value="InterPro"/>
</dbReference>
<dbReference type="NCBIfam" id="NF008453">
    <property type="entry name" value="PRK11308.1"/>
    <property type="match status" value="2"/>
</dbReference>
<dbReference type="SMART" id="SM00382">
    <property type="entry name" value="AAA"/>
    <property type="match status" value="2"/>
</dbReference>
<protein>
    <submittedName>
        <fullName evidence="6">Glutathione transport system ATP-binding protein</fullName>
    </submittedName>
</protein>
<evidence type="ECO:0000256" key="2">
    <source>
        <dbReference type="ARBA" id="ARBA00022448"/>
    </source>
</evidence>
<dbReference type="InterPro" id="IPR003439">
    <property type="entry name" value="ABC_transporter-like_ATP-bd"/>
</dbReference>
<keyword evidence="3" id="KW-0547">Nucleotide-binding</keyword>
<dbReference type="FunFam" id="3.40.50.300:FF:000016">
    <property type="entry name" value="Oligopeptide ABC transporter ATP-binding component"/>
    <property type="match status" value="2"/>
</dbReference>
<dbReference type="PROSITE" id="PS00211">
    <property type="entry name" value="ABC_TRANSPORTER_1"/>
    <property type="match status" value="2"/>
</dbReference>
<organism evidence="6 7">
    <name type="scientific">Terribacillus halophilus</name>
    <dbReference type="NCBI Taxonomy" id="361279"/>
    <lineage>
        <taxon>Bacteria</taxon>
        <taxon>Bacillati</taxon>
        <taxon>Bacillota</taxon>
        <taxon>Bacilli</taxon>
        <taxon>Bacillales</taxon>
        <taxon>Bacillaceae</taxon>
        <taxon>Terribacillus</taxon>
    </lineage>
</organism>
<evidence type="ECO:0000256" key="3">
    <source>
        <dbReference type="ARBA" id="ARBA00022741"/>
    </source>
</evidence>
<reference evidence="7" key="1">
    <citation type="submission" date="2016-10" db="EMBL/GenBank/DDBJ databases">
        <authorList>
            <person name="Varghese N."/>
            <person name="Submissions S."/>
        </authorList>
    </citation>
    <scope>NUCLEOTIDE SEQUENCE [LARGE SCALE GENOMIC DNA]</scope>
    <source>
        <strain evidence="7">DSM 21620</strain>
    </source>
</reference>
<dbReference type="EMBL" id="FMZB01000008">
    <property type="protein sequence ID" value="SDD25886.1"/>
    <property type="molecule type" value="Genomic_DNA"/>
</dbReference>
<dbReference type="SUPFAM" id="SSF52540">
    <property type="entry name" value="P-loop containing nucleoside triphosphate hydrolases"/>
    <property type="match status" value="2"/>
</dbReference>
<dbReference type="Pfam" id="PF00005">
    <property type="entry name" value="ABC_tran"/>
    <property type="match status" value="2"/>
</dbReference>
<dbReference type="PANTHER" id="PTHR43776:SF8">
    <property type="entry name" value="ABC TRANSPORTER, ATP-BINDING PROTEIN"/>
    <property type="match status" value="1"/>
</dbReference>
<dbReference type="PANTHER" id="PTHR43776">
    <property type="entry name" value="TRANSPORT ATP-BINDING PROTEIN"/>
    <property type="match status" value="1"/>
</dbReference>
<dbReference type="STRING" id="361279.SAMN05421663_108106"/>
<dbReference type="InterPro" id="IPR003593">
    <property type="entry name" value="AAA+_ATPase"/>
</dbReference>
<keyword evidence="7" id="KW-1185">Reference proteome</keyword>
<keyword evidence="4 6" id="KW-0067">ATP-binding</keyword>
<dbReference type="AlphaFoldDB" id="A0A1G6TBG4"/>
<dbReference type="InterPro" id="IPR013563">
    <property type="entry name" value="Oligopep_ABC_C"/>
</dbReference>
<dbReference type="GO" id="GO:0005524">
    <property type="term" value="F:ATP binding"/>
    <property type="evidence" value="ECO:0007669"/>
    <property type="project" value="UniProtKB-KW"/>
</dbReference>
<evidence type="ECO:0000313" key="7">
    <source>
        <dbReference type="Proteomes" id="UP000198666"/>
    </source>
</evidence>
<evidence type="ECO:0000256" key="1">
    <source>
        <dbReference type="ARBA" id="ARBA00005417"/>
    </source>
</evidence>
<dbReference type="GO" id="GO:0055085">
    <property type="term" value="P:transmembrane transport"/>
    <property type="evidence" value="ECO:0007669"/>
    <property type="project" value="UniProtKB-ARBA"/>
</dbReference>
<comment type="similarity">
    <text evidence="1">Belongs to the ABC transporter superfamily.</text>
</comment>
<keyword evidence="2" id="KW-0813">Transport</keyword>
<dbReference type="Pfam" id="PF08352">
    <property type="entry name" value="oligo_HPY"/>
    <property type="match status" value="1"/>
</dbReference>
<dbReference type="InterPro" id="IPR017871">
    <property type="entry name" value="ABC_transporter-like_CS"/>
</dbReference>
<dbReference type="Gene3D" id="3.40.50.300">
    <property type="entry name" value="P-loop containing nucleotide triphosphate hydrolases"/>
    <property type="match status" value="2"/>
</dbReference>
<dbReference type="PROSITE" id="PS50893">
    <property type="entry name" value="ABC_TRANSPORTER_2"/>
    <property type="match status" value="2"/>
</dbReference>
<feature type="domain" description="ABC transporter" evidence="5">
    <location>
        <begin position="279"/>
        <end position="528"/>
    </location>
</feature>
<name>A0A1G6TBG4_9BACI</name>
<dbReference type="CDD" id="cd03257">
    <property type="entry name" value="ABC_NikE_OppD_transporters"/>
    <property type="match status" value="2"/>
</dbReference>
<sequence>MSVLLEIKNLSVSVERGKEILPAVRDVNLGIGSGEIVCLVGESGSGKTVTSLAVLRLIDYEGGRITGGEIIFHEQDIASLAQKEMNGIRGRKIAMVTQDPMTALNPVFTIGNQFVEVIRQHKSVSRMEAWEEAIRLLEKVHIPEPASRMKQYPFELSGGMLQRVAIALALACQPELLIVDEPTTALDVTIQAQILNLLLELREQESMSILFITHDLAVAAEIADKVAVMHEGTIVEQGTVREIFAFPGHWYTKTLVQSKRGLLMGSASVYDCQDDEIILEAEGLSKFYPLKSKPFQQKRYVQAVDQVSLSIRKGETLGLVGESGSGKSTLGKLLVSLQKSDSGRILYRGKDVTGGTKRTQKELRKNTQVVFQDTFSALNPRWKVEDIIGEPLRVHTKLSKDGIRERVEEVLRLVDLDPAFRTRYPHEISGGQRQRINIARAIILHPEFLLLDEAVSALDLAVQSKVIDLLKKLQQDMGLSYVFIAHGLDVVRDISHRIGVMYLGRIVEIAPAEELFTKPAHPYTKALFEANPTIDLDRRRKRHVLHGEIPSPVSPPSGCHFHTRCPLATEKCRSKAPVMDVLSEERTVACHYPLEEKERVELLR</sequence>
<dbReference type="InterPro" id="IPR050319">
    <property type="entry name" value="ABC_transp_ATP-bind"/>
</dbReference>
<evidence type="ECO:0000256" key="4">
    <source>
        <dbReference type="ARBA" id="ARBA00022840"/>
    </source>
</evidence>